<accession>A0A857MLZ8</accession>
<evidence type="ECO:0000313" key="1">
    <source>
        <dbReference type="EMBL" id="QHN42299.1"/>
    </source>
</evidence>
<gene>
    <name evidence="1" type="ORF">GII36_00285</name>
</gene>
<proteinExistence type="predicted"/>
<evidence type="ECO:0000313" key="2">
    <source>
        <dbReference type="Proteomes" id="UP001059824"/>
    </source>
</evidence>
<dbReference type="AlphaFoldDB" id="A0A857MLZ8"/>
<dbReference type="EMBL" id="CP045921">
    <property type="protein sequence ID" value="QHN42299.1"/>
    <property type="molecule type" value="Genomic_DNA"/>
</dbReference>
<dbReference type="RefSeq" id="WP_260763541.1">
    <property type="nucleotide sequence ID" value="NZ_CP045921.1"/>
</dbReference>
<keyword evidence="2" id="KW-1185">Reference proteome</keyword>
<organism evidence="1 2">
    <name type="scientific">Candidatus Mycosynbacter amalyticus</name>
    <dbReference type="NCBI Taxonomy" id="2665156"/>
    <lineage>
        <taxon>Bacteria</taxon>
        <taxon>Candidatus Saccharimonadota</taxon>
        <taxon>Candidatus Saccharimonadota incertae sedis</taxon>
        <taxon>Candidatus Mycosynbacter</taxon>
    </lineage>
</organism>
<dbReference type="Proteomes" id="UP001059824">
    <property type="component" value="Chromosome"/>
</dbReference>
<name>A0A857MLZ8_9BACT</name>
<protein>
    <submittedName>
        <fullName evidence="1">Uncharacterized protein</fullName>
    </submittedName>
</protein>
<reference evidence="1" key="1">
    <citation type="journal article" date="2021" name="Nat. Microbiol.">
        <title>Cocultivation of an ultrasmall environmental parasitic bacterium with lytic ability against bacteria associated with wastewater foams.</title>
        <authorList>
            <person name="Batinovic S."/>
            <person name="Rose J.J.A."/>
            <person name="Ratcliffe J."/>
            <person name="Seviour R.J."/>
            <person name="Petrovski S."/>
        </authorList>
    </citation>
    <scope>NUCLEOTIDE SEQUENCE</scope>
    <source>
        <strain evidence="1">JR1</strain>
    </source>
</reference>
<dbReference type="KEGG" id="mama:GII36_00285"/>
<sequence length="73" mass="8869">MAAFTRRINVQHESGVDRRYASPRSTNYWVVRYTDLEGQRREHTHYGPDSVKQWLEKQGIRFDFNVEVDFHRK</sequence>